<keyword evidence="6 7" id="KW-0472">Membrane</keyword>
<dbReference type="PANTHER" id="PTHR33452:SF19">
    <property type="entry name" value="DOXX FAMILY PROTEIN"/>
    <property type="match status" value="1"/>
</dbReference>
<evidence type="ECO:0000256" key="3">
    <source>
        <dbReference type="ARBA" id="ARBA00022475"/>
    </source>
</evidence>
<feature type="transmembrane region" description="Helical" evidence="7">
    <location>
        <begin position="20"/>
        <end position="40"/>
    </location>
</feature>
<keyword evidence="3" id="KW-1003">Cell membrane</keyword>
<comment type="subcellular location">
    <subcellularLocation>
        <location evidence="1">Cell membrane</location>
        <topology evidence="1">Multi-pass membrane protein</topology>
    </subcellularLocation>
</comment>
<feature type="transmembrane region" description="Helical" evidence="7">
    <location>
        <begin position="90"/>
        <end position="108"/>
    </location>
</feature>
<evidence type="ECO:0000256" key="6">
    <source>
        <dbReference type="ARBA" id="ARBA00023136"/>
    </source>
</evidence>
<evidence type="ECO:0000313" key="9">
    <source>
        <dbReference type="Proteomes" id="UP001063782"/>
    </source>
</evidence>
<comment type="similarity">
    <text evidence="2">Belongs to the DoxX family.</text>
</comment>
<dbReference type="RefSeq" id="WP_263077082.1">
    <property type="nucleotide sequence ID" value="NZ_CP089977.1"/>
</dbReference>
<dbReference type="EMBL" id="CP089977">
    <property type="protein sequence ID" value="UXZ05571.1"/>
    <property type="molecule type" value="Genomic_DNA"/>
</dbReference>
<reference evidence="8" key="1">
    <citation type="submission" date="2021-12" db="EMBL/GenBank/DDBJ databases">
        <title>taxonomy of Moraxella sp. ZY201224.</title>
        <authorList>
            <person name="Li F."/>
        </authorList>
    </citation>
    <scope>NUCLEOTIDE SEQUENCE</scope>
    <source>
        <strain evidence="8">ZY201224</strain>
    </source>
</reference>
<proteinExistence type="inferred from homology"/>
<dbReference type="Pfam" id="PF07681">
    <property type="entry name" value="DoxX"/>
    <property type="match status" value="1"/>
</dbReference>
<keyword evidence="5 7" id="KW-1133">Transmembrane helix</keyword>
<dbReference type="Proteomes" id="UP001063782">
    <property type="component" value="Chromosome"/>
</dbReference>
<evidence type="ECO:0000256" key="5">
    <source>
        <dbReference type="ARBA" id="ARBA00022989"/>
    </source>
</evidence>
<protein>
    <submittedName>
        <fullName evidence="8">DoxX family protein</fullName>
    </submittedName>
</protein>
<gene>
    <name evidence="8" type="ORF">LU297_03785</name>
</gene>
<keyword evidence="9" id="KW-1185">Reference proteome</keyword>
<feature type="transmembrane region" description="Helical" evidence="7">
    <location>
        <begin position="60"/>
        <end position="83"/>
    </location>
</feature>
<evidence type="ECO:0000256" key="1">
    <source>
        <dbReference type="ARBA" id="ARBA00004651"/>
    </source>
</evidence>
<dbReference type="PANTHER" id="PTHR33452">
    <property type="entry name" value="OXIDOREDUCTASE CATD-RELATED"/>
    <property type="match status" value="1"/>
</dbReference>
<sequence>MKKIIALYQTFINQLKRLDFIGLLALRIYLAPIFIIAGLAKLNSFNDTAQWLGNSEWGLGLPFPALMTALVILAELVGGFALLFGLLTRFFSILLIITMAVAGFAVHLKNGWFAIASSDEATSIASFWANVGFSSAQNSVTNAQEVAQRLDKAKEILQTHGNYDWLTEYGNFVILNNGMEFAITYLIMLLPLLFYGAGNYVSLDYYLNKFLNKK</sequence>
<organism evidence="8 9">
    <name type="scientific">Moraxella nasicaprae</name>
    <dbReference type="NCBI Taxonomy" id="2904122"/>
    <lineage>
        <taxon>Bacteria</taxon>
        <taxon>Pseudomonadati</taxon>
        <taxon>Pseudomonadota</taxon>
        <taxon>Gammaproteobacteria</taxon>
        <taxon>Moraxellales</taxon>
        <taxon>Moraxellaceae</taxon>
        <taxon>Moraxella</taxon>
    </lineage>
</organism>
<evidence type="ECO:0000256" key="2">
    <source>
        <dbReference type="ARBA" id="ARBA00006679"/>
    </source>
</evidence>
<keyword evidence="4 7" id="KW-0812">Transmembrane</keyword>
<name>A0ABY6F636_9GAMM</name>
<evidence type="ECO:0000256" key="4">
    <source>
        <dbReference type="ARBA" id="ARBA00022692"/>
    </source>
</evidence>
<dbReference type="InterPro" id="IPR051907">
    <property type="entry name" value="DoxX-like_oxidoreductase"/>
</dbReference>
<feature type="transmembrane region" description="Helical" evidence="7">
    <location>
        <begin position="182"/>
        <end position="207"/>
    </location>
</feature>
<accession>A0ABY6F636</accession>
<evidence type="ECO:0000313" key="8">
    <source>
        <dbReference type="EMBL" id="UXZ05571.1"/>
    </source>
</evidence>
<evidence type="ECO:0000256" key="7">
    <source>
        <dbReference type="SAM" id="Phobius"/>
    </source>
</evidence>
<dbReference type="InterPro" id="IPR032808">
    <property type="entry name" value="DoxX"/>
</dbReference>